<dbReference type="EMBL" id="BMOD01000012">
    <property type="protein sequence ID" value="GGJ42243.1"/>
    <property type="molecule type" value="Genomic_DNA"/>
</dbReference>
<reference evidence="3" key="1">
    <citation type="journal article" date="2019" name="Int. J. Syst. Evol. Microbiol.">
        <title>The Global Catalogue of Microorganisms (GCM) 10K type strain sequencing project: providing services to taxonomists for standard genome sequencing and annotation.</title>
        <authorList>
            <consortium name="The Broad Institute Genomics Platform"/>
            <consortium name="The Broad Institute Genome Sequencing Center for Infectious Disease"/>
            <person name="Wu L."/>
            <person name="Ma J."/>
        </authorList>
    </citation>
    <scope>NUCLEOTIDE SEQUENCE [LARGE SCALE GENOMIC DNA]</scope>
    <source>
        <strain evidence="3">JCM 14370</strain>
    </source>
</reference>
<dbReference type="PROSITE" id="PS51257">
    <property type="entry name" value="PROKAR_LIPOPROTEIN"/>
    <property type="match status" value="1"/>
</dbReference>
<dbReference type="RefSeq" id="WP_189003800.1">
    <property type="nucleotide sequence ID" value="NZ_BMOD01000012.1"/>
</dbReference>
<keyword evidence="1" id="KW-0732">Signal</keyword>
<dbReference type="Proteomes" id="UP000632222">
    <property type="component" value="Unassembled WGS sequence"/>
</dbReference>
<accession>A0ABQ2D1V9</accession>
<comment type="caution">
    <text evidence="2">The sequence shown here is derived from an EMBL/GenBank/DDBJ whole genome shotgun (WGS) entry which is preliminary data.</text>
</comment>
<organism evidence="2 3">
    <name type="scientific">Deinococcus roseus</name>
    <dbReference type="NCBI Taxonomy" id="392414"/>
    <lineage>
        <taxon>Bacteria</taxon>
        <taxon>Thermotogati</taxon>
        <taxon>Deinococcota</taxon>
        <taxon>Deinococci</taxon>
        <taxon>Deinococcales</taxon>
        <taxon>Deinococcaceae</taxon>
        <taxon>Deinococcus</taxon>
    </lineage>
</organism>
<protein>
    <submittedName>
        <fullName evidence="2">Uncharacterized protein</fullName>
    </submittedName>
</protein>
<dbReference type="Gene3D" id="2.60.120.260">
    <property type="entry name" value="Galactose-binding domain-like"/>
    <property type="match status" value="1"/>
</dbReference>
<sequence length="212" mass="23133">MKIQMLISVSALLLLASCSQTPGVPFNPLGVSQWRAGEPQWFGNNATVKVAPLSLGDSLAKKALGAYTGDNKPTALLKIDYDNSKTPDGQYYKAYAMNAFKSPQDYSKAATLTFQLYNNTTDTIKAAFALMTGEPKEWQESSALEVKPGWNTLVFDLKASTFKAERSGWASNLTLRNMNQLREVGLLIYPNQKITGTVLSDVPVLKNTGDAN</sequence>
<feature type="signal peptide" evidence="1">
    <location>
        <begin position="1"/>
        <end position="21"/>
    </location>
</feature>
<gene>
    <name evidence="2" type="ORF">GCM10008938_30370</name>
</gene>
<feature type="chain" id="PRO_5045276005" evidence="1">
    <location>
        <begin position="22"/>
        <end position="212"/>
    </location>
</feature>
<keyword evidence="3" id="KW-1185">Reference proteome</keyword>
<proteinExistence type="predicted"/>
<evidence type="ECO:0000313" key="3">
    <source>
        <dbReference type="Proteomes" id="UP000632222"/>
    </source>
</evidence>
<evidence type="ECO:0000256" key="1">
    <source>
        <dbReference type="SAM" id="SignalP"/>
    </source>
</evidence>
<name>A0ABQ2D1V9_9DEIO</name>
<evidence type="ECO:0000313" key="2">
    <source>
        <dbReference type="EMBL" id="GGJ42243.1"/>
    </source>
</evidence>